<proteinExistence type="predicted"/>
<evidence type="ECO:0000256" key="1">
    <source>
        <dbReference type="SAM" id="MobiDB-lite"/>
    </source>
</evidence>
<organism evidence="2 3">
    <name type="scientific">Agaricus bisporus var. burnettii</name>
    <dbReference type="NCBI Taxonomy" id="192524"/>
    <lineage>
        <taxon>Eukaryota</taxon>
        <taxon>Fungi</taxon>
        <taxon>Dikarya</taxon>
        <taxon>Basidiomycota</taxon>
        <taxon>Agaricomycotina</taxon>
        <taxon>Agaricomycetes</taxon>
        <taxon>Agaricomycetidae</taxon>
        <taxon>Agaricales</taxon>
        <taxon>Agaricineae</taxon>
        <taxon>Agaricaceae</taxon>
        <taxon>Agaricus</taxon>
    </lineage>
</organism>
<dbReference type="EMBL" id="JABXXO010000012">
    <property type="protein sequence ID" value="KAF7762455.1"/>
    <property type="molecule type" value="Genomic_DNA"/>
</dbReference>
<evidence type="ECO:0000313" key="3">
    <source>
        <dbReference type="Proteomes" id="UP000629468"/>
    </source>
</evidence>
<dbReference type="Proteomes" id="UP000629468">
    <property type="component" value="Unassembled WGS sequence"/>
</dbReference>
<name>A0A8H7C5J6_AGABI</name>
<feature type="compositionally biased region" description="Polar residues" evidence="1">
    <location>
        <begin position="207"/>
        <end position="223"/>
    </location>
</feature>
<comment type="caution">
    <text evidence="2">The sequence shown here is derived from an EMBL/GenBank/DDBJ whole genome shotgun (WGS) entry which is preliminary data.</text>
</comment>
<dbReference type="AlphaFoldDB" id="A0A8H7C5J6"/>
<accession>A0A8H7C5J6</accession>
<evidence type="ECO:0000313" key="2">
    <source>
        <dbReference type="EMBL" id="KAF7762455.1"/>
    </source>
</evidence>
<reference evidence="2 3" key="1">
    <citation type="journal article" name="Sci. Rep.">
        <title>Telomere-to-telomere assembled and centromere annotated genomes of the two main subspecies of the button mushroom Agaricus bisporus reveal especially polymorphic chromosome ends.</title>
        <authorList>
            <person name="Sonnenberg A.S.M."/>
            <person name="Sedaghat-Telgerd N."/>
            <person name="Lavrijssen B."/>
            <person name="Ohm R.A."/>
            <person name="Hendrickx P.M."/>
            <person name="Scholtmeijer K."/>
            <person name="Baars J.J.P."/>
            <person name="van Peer A."/>
        </authorList>
    </citation>
    <scope>NUCLEOTIDE SEQUENCE [LARGE SCALE GENOMIC DNA]</scope>
    <source>
        <strain evidence="2 3">H119_p4</strain>
    </source>
</reference>
<feature type="region of interest" description="Disordered" evidence="1">
    <location>
        <begin position="207"/>
        <end position="244"/>
    </location>
</feature>
<feature type="compositionally biased region" description="Basic and acidic residues" evidence="1">
    <location>
        <begin position="235"/>
        <end position="244"/>
    </location>
</feature>
<gene>
    <name evidence="2" type="ORF">Agabi119p4_9048</name>
</gene>
<protein>
    <submittedName>
        <fullName evidence="2">Uncharacterized protein</fullName>
    </submittedName>
</protein>
<sequence>MSGLTTLTGITVFTGPRPVDSTKGNKDLLLNANVYATDNYKDNPSVGLVHYFNSSDIPFNTIEPLYAFAAIHFAETPPSLSSKYLPQNFSLHDYAFIGNLNHANTDPGQRCHVTASGVVIATTPTTRTFLIKCDQYMPILKSSTTCSLLCTIPDTKRWAKTQLPHENTAINVSGTFDAINRDKNQAPTSFSITVDSLSFPPRGFIATQATSQPGPSSAGTKTGFSYAHIDKKRKATDDENSKAE</sequence>